<keyword evidence="1" id="KW-0732">Signal</keyword>
<organism evidence="2 3">
    <name type="scientific">Neocallimastix californiae</name>
    <dbReference type="NCBI Taxonomy" id="1754190"/>
    <lineage>
        <taxon>Eukaryota</taxon>
        <taxon>Fungi</taxon>
        <taxon>Fungi incertae sedis</taxon>
        <taxon>Chytridiomycota</taxon>
        <taxon>Chytridiomycota incertae sedis</taxon>
        <taxon>Neocallimastigomycetes</taxon>
        <taxon>Neocallimastigales</taxon>
        <taxon>Neocallimastigaceae</taxon>
        <taxon>Neocallimastix</taxon>
    </lineage>
</organism>
<dbReference type="Proteomes" id="UP000193920">
    <property type="component" value="Unassembled WGS sequence"/>
</dbReference>
<evidence type="ECO:0000256" key="1">
    <source>
        <dbReference type="SAM" id="SignalP"/>
    </source>
</evidence>
<protein>
    <submittedName>
        <fullName evidence="2">Uncharacterized protein</fullName>
    </submittedName>
</protein>
<feature type="chain" id="PRO_5013276998" evidence="1">
    <location>
        <begin position="25"/>
        <end position="178"/>
    </location>
</feature>
<dbReference type="EMBL" id="MCOG01000098">
    <property type="protein sequence ID" value="ORY50147.1"/>
    <property type="molecule type" value="Genomic_DNA"/>
</dbReference>
<accession>A0A1Y2CT69</accession>
<gene>
    <name evidence="2" type="ORF">LY90DRAFT_702951</name>
</gene>
<comment type="caution">
    <text evidence="2">The sequence shown here is derived from an EMBL/GenBank/DDBJ whole genome shotgun (WGS) entry which is preliminary data.</text>
</comment>
<evidence type="ECO:0000313" key="2">
    <source>
        <dbReference type="EMBL" id="ORY50147.1"/>
    </source>
</evidence>
<evidence type="ECO:0000313" key="3">
    <source>
        <dbReference type="Proteomes" id="UP000193920"/>
    </source>
</evidence>
<dbReference type="AlphaFoldDB" id="A0A1Y2CT69"/>
<proteinExistence type="predicted"/>
<sequence length="178" mass="19858">MRTLNFCLFALISIFGLMMVKVNSKPIQIELINPSDIESEIETIFPENEEKTNGSFSFFNIFGIFFNNSNNNSSENKEEPTEDVTEDVSGTISSSTEFDYIEFIGGITPVINPVDDVFKNEEISTTKPTEDVTEEVSGTISSSIEFEYIEFVGGITPVINPVDDVFENEEITTDVFGI</sequence>
<feature type="signal peptide" evidence="1">
    <location>
        <begin position="1"/>
        <end position="24"/>
    </location>
</feature>
<keyword evidence="3" id="KW-1185">Reference proteome</keyword>
<reference evidence="2" key="1">
    <citation type="submission" date="2016-08" db="EMBL/GenBank/DDBJ databases">
        <title>A Parts List for Fungal Cellulosomes Revealed by Comparative Genomics.</title>
        <authorList>
            <consortium name="DOE Joint Genome Institute"/>
            <person name="Haitjema C.H."/>
            <person name="Gilmore S.P."/>
            <person name="Henske J.K."/>
            <person name="Solomon K.V."/>
            <person name="De Groot R."/>
            <person name="Kuo A."/>
            <person name="Mondo S.J."/>
            <person name="Salamov A.A."/>
            <person name="Labutti K."/>
            <person name="Zhao Z."/>
            <person name="Chiniquy J."/>
            <person name="Barry K."/>
            <person name="Brewer H.M."/>
            <person name="Purvine S.O."/>
            <person name="Wright A.T."/>
            <person name="Boxma B."/>
            <person name="Van Alen T."/>
            <person name="Hackstein J.H."/>
            <person name="Baker S.E."/>
            <person name="Grigoriev I.V."/>
            <person name="O'Malley M.A."/>
        </authorList>
    </citation>
    <scope>NUCLEOTIDE SEQUENCE [LARGE SCALE GENOMIC DNA]</scope>
    <source>
        <strain evidence="2">G1</strain>
    </source>
</reference>
<name>A0A1Y2CT69_9FUNG</name>